<accession>A0A0P9PIP3</accession>
<comment type="caution">
    <text evidence="2">The sequence shown here is derived from an EMBL/GenBank/DDBJ whole genome shotgun (WGS) entry which is preliminary data.</text>
</comment>
<protein>
    <submittedName>
        <fullName evidence="2">Uncharacterized protein</fullName>
    </submittedName>
</protein>
<dbReference type="EMBL" id="LJQD01000053">
    <property type="protein sequence ID" value="KPW99466.1"/>
    <property type="molecule type" value="Genomic_DNA"/>
</dbReference>
<evidence type="ECO:0000313" key="3">
    <source>
        <dbReference type="Proteomes" id="UP000050381"/>
    </source>
</evidence>
<name>A0A0P9PIP3_PSESX</name>
<dbReference type="AlphaFoldDB" id="A0A0P9PIP3"/>
<proteinExistence type="predicted"/>
<gene>
    <name evidence="2" type="ORF">ALO79_200021</name>
</gene>
<reference evidence="2 3" key="1">
    <citation type="submission" date="2015-09" db="EMBL/GenBank/DDBJ databases">
        <title>Genome announcement of multiple Pseudomonas syringae strains.</title>
        <authorList>
            <person name="Thakur S."/>
            <person name="Wang P.W."/>
            <person name="Gong Y."/>
            <person name="Weir B.S."/>
            <person name="Guttman D.S."/>
        </authorList>
    </citation>
    <scope>NUCLEOTIDE SEQUENCE [LARGE SCALE GENOMIC DNA]</scope>
    <source>
        <strain evidence="2 3">ICMP9419</strain>
    </source>
</reference>
<evidence type="ECO:0000256" key="1">
    <source>
        <dbReference type="SAM" id="MobiDB-lite"/>
    </source>
</evidence>
<sequence>MVAVGTWHLEGVQQQRLVGLGEQRHIAYRHRRDGFAVITVAQGDEALLVGTAAIDPVMKAHLHRHFDAGRTVIGVEAPCQSFWRHFHQALGQLNHRLVAETGEDHMLQLVDLVLDSLVDAWVGMAEYVDPPGADGVEVALAFKIFQPDALTALDGDQRQLFVVFHLGAGMPQHCEVALHPLVVQAHLQSPRGGSRRARAKQSGKPMQ</sequence>
<dbReference type="Proteomes" id="UP000050381">
    <property type="component" value="Unassembled WGS sequence"/>
</dbReference>
<evidence type="ECO:0000313" key="2">
    <source>
        <dbReference type="EMBL" id="KPW99466.1"/>
    </source>
</evidence>
<organism evidence="2 3">
    <name type="scientific">Pseudomonas syringae pv. castaneae</name>
    <dbReference type="NCBI Taxonomy" id="264450"/>
    <lineage>
        <taxon>Bacteria</taxon>
        <taxon>Pseudomonadati</taxon>
        <taxon>Pseudomonadota</taxon>
        <taxon>Gammaproteobacteria</taxon>
        <taxon>Pseudomonadales</taxon>
        <taxon>Pseudomonadaceae</taxon>
        <taxon>Pseudomonas</taxon>
        <taxon>Pseudomonas syringae</taxon>
    </lineage>
</organism>
<feature type="region of interest" description="Disordered" evidence="1">
    <location>
        <begin position="187"/>
        <end position="207"/>
    </location>
</feature>